<sequence>MLLTTGAGYQSLGPELSPLLVSLKNLAEKAGLEGVAIALPIPGKRERSGTTEFQRQTLTEGAMGRSAFINITLYAGFDHEIALPNYTGIAENFALMVWRNPEFD</sequence>
<reference evidence="1 2" key="1">
    <citation type="submission" date="2019-12" db="EMBL/GenBank/DDBJ databases">
        <authorList>
            <person name="Zhang Y.-J."/>
        </authorList>
    </citation>
    <scope>NUCLEOTIDE SEQUENCE [LARGE SCALE GENOMIC DNA]</scope>
    <source>
        <strain evidence="1 2">CY05</strain>
    </source>
</reference>
<dbReference type="RefSeq" id="WP_157022057.1">
    <property type="nucleotide sequence ID" value="NZ_WQLV01000004.1"/>
</dbReference>
<name>A0A6L6WEU0_9RHOB</name>
<protein>
    <submittedName>
        <fullName evidence="1">Uncharacterized protein</fullName>
    </submittedName>
</protein>
<accession>A0A6L6WEU0</accession>
<comment type="caution">
    <text evidence="1">The sequence shown here is derived from an EMBL/GenBank/DDBJ whole genome shotgun (WGS) entry which is preliminary data.</text>
</comment>
<evidence type="ECO:0000313" key="2">
    <source>
        <dbReference type="Proteomes" id="UP000478892"/>
    </source>
</evidence>
<dbReference type="Proteomes" id="UP000478892">
    <property type="component" value="Unassembled WGS sequence"/>
</dbReference>
<keyword evidence="2" id="KW-1185">Reference proteome</keyword>
<gene>
    <name evidence="1" type="ORF">GO984_08200</name>
</gene>
<dbReference type="EMBL" id="WQLV01000004">
    <property type="protein sequence ID" value="MVO15788.1"/>
    <property type="molecule type" value="Genomic_DNA"/>
</dbReference>
<evidence type="ECO:0000313" key="1">
    <source>
        <dbReference type="EMBL" id="MVO15788.1"/>
    </source>
</evidence>
<proteinExistence type="predicted"/>
<organism evidence="1 2">
    <name type="scientific">Parasedimentitalea huanghaiensis</name>
    <dbReference type="NCBI Taxonomy" id="2682100"/>
    <lineage>
        <taxon>Bacteria</taxon>
        <taxon>Pseudomonadati</taxon>
        <taxon>Pseudomonadota</taxon>
        <taxon>Alphaproteobacteria</taxon>
        <taxon>Rhodobacterales</taxon>
        <taxon>Paracoccaceae</taxon>
        <taxon>Parasedimentitalea</taxon>
    </lineage>
</organism>
<dbReference type="AlphaFoldDB" id="A0A6L6WEU0"/>